<proteinExistence type="predicted"/>
<gene>
    <name evidence="1" type="ORF">AAL_06779</name>
</gene>
<name>A0A167Y9T8_9HYPO</name>
<keyword evidence="2" id="KW-1185">Reference proteome</keyword>
<dbReference type="EMBL" id="AZGY01000019">
    <property type="protein sequence ID" value="KZZ91038.1"/>
    <property type="molecule type" value="Genomic_DNA"/>
</dbReference>
<protein>
    <submittedName>
        <fullName evidence="1">Uncharacterized protein</fullName>
    </submittedName>
</protein>
<organism evidence="1 2">
    <name type="scientific">Moelleriella libera RCEF 2490</name>
    <dbReference type="NCBI Taxonomy" id="1081109"/>
    <lineage>
        <taxon>Eukaryota</taxon>
        <taxon>Fungi</taxon>
        <taxon>Dikarya</taxon>
        <taxon>Ascomycota</taxon>
        <taxon>Pezizomycotina</taxon>
        <taxon>Sordariomycetes</taxon>
        <taxon>Hypocreomycetidae</taxon>
        <taxon>Hypocreales</taxon>
        <taxon>Clavicipitaceae</taxon>
        <taxon>Moelleriella</taxon>
    </lineage>
</organism>
<accession>A0A167Y9T8</accession>
<evidence type="ECO:0000313" key="2">
    <source>
        <dbReference type="Proteomes" id="UP000078544"/>
    </source>
</evidence>
<dbReference type="AlphaFoldDB" id="A0A167Y9T8"/>
<sequence length="147" mass="16102">MAAPTPPTSTLSMYENLTCRDGYLMVFHVSYKGENAIALTDKVKSPGVIHCLRSNVDLGARKTTWWKQTFEWDESISMAHFHGFVAASNLGKMDEVCAMNEKEDSPLHGGLFTAVAGHSYETAPGWTHGTLRELKAQGLLCLTAALL</sequence>
<comment type="caution">
    <text evidence="1">The sequence shown here is derived from an EMBL/GenBank/DDBJ whole genome shotgun (WGS) entry which is preliminary data.</text>
</comment>
<dbReference type="Proteomes" id="UP000078544">
    <property type="component" value="Unassembled WGS sequence"/>
</dbReference>
<evidence type="ECO:0000313" key="1">
    <source>
        <dbReference type="EMBL" id="KZZ91038.1"/>
    </source>
</evidence>
<reference evidence="1 2" key="1">
    <citation type="journal article" date="2016" name="Genome Biol. Evol.">
        <title>Divergent and convergent evolution of fungal pathogenicity.</title>
        <authorList>
            <person name="Shang Y."/>
            <person name="Xiao G."/>
            <person name="Zheng P."/>
            <person name="Cen K."/>
            <person name="Zhan S."/>
            <person name="Wang C."/>
        </authorList>
    </citation>
    <scope>NUCLEOTIDE SEQUENCE [LARGE SCALE GENOMIC DNA]</scope>
    <source>
        <strain evidence="1 2">RCEF 2490</strain>
    </source>
</reference>